<evidence type="ECO:0000313" key="3">
    <source>
        <dbReference type="Proteomes" id="UP000306808"/>
    </source>
</evidence>
<keyword evidence="3" id="KW-1185">Reference proteome</keyword>
<gene>
    <name evidence="2" type="ORF">FAZ15_09305</name>
</gene>
<reference evidence="2 3" key="1">
    <citation type="submission" date="2019-04" db="EMBL/GenBank/DDBJ databases">
        <title>Sphingobacterium olei sp. nov., isolated from oil-contaminated soil.</title>
        <authorList>
            <person name="Liu B."/>
        </authorList>
    </citation>
    <scope>NUCLEOTIDE SEQUENCE [LARGE SCALE GENOMIC DNA]</scope>
    <source>
        <strain evidence="2 3">HAL-9</strain>
    </source>
</reference>
<dbReference type="Pfam" id="PF11396">
    <property type="entry name" value="PepSY_like"/>
    <property type="match status" value="1"/>
</dbReference>
<dbReference type="SUPFAM" id="SSF160574">
    <property type="entry name" value="BT0923-like"/>
    <property type="match status" value="1"/>
</dbReference>
<organism evidence="2 3">
    <name type="scientific">Sphingobacterium olei</name>
    <dbReference type="NCBI Taxonomy" id="2571155"/>
    <lineage>
        <taxon>Bacteria</taxon>
        <taxon>Pseudomonadati</taxon>
        <taxon>Bacteroidota</taxon>
        <taxon>Sphingobacteriia</taxon>
        <taxon>Sphingobacteriales</taxon>
        <taxon>Sphingobacteriaceae</taxon>
        <taxon>Sphingobacterium</taxon>
    </lineage>
</organism>
<feature type="domain" description="Putative beta-lactamase-inhibitor-like PepSY-like" evidence="1">
    <location>
        <begin position="62"/>
        <end position="143"/>
    </location>
</feature>
<comment type="caution">
    <text evidence="2">The sequence shown here is derived from an EMBL/GenBank/DDBJ whole genome shotgun (WGS) entry which is preliminary data.</text>
</comment>
<name>A0A4U0P263_9SPHI</name>
<evidence type="ECO:0000313" key="2">
    <source>
        <dbReference type="EMBL" id="TJZ61381.1"/>
    </source>
</evidence>
<sequence length="147" mass="16755">MNTSTKSILTAIFFLVVVVVQAQEKIIQFARLPTSAQSFIKMYYPKSTVSHITMENEFLTEKEYKVVLTDGVKMEFNGKGNWTEVDAKLHAVPTCIVPASIHAHIKRSFPNNNIVQISKSARKYEVELTNGLDLEYNKRGEFLRIDD</sequence>
<dbReference type="InterPro" id="IPR021533">
    <property type="entry name" value="PepSY-like"/>
</dbReference>
<dbReference type="AlphaFoldDB" id="A0A4U0P263"/>
<proteinExistence type="predicted"/>
<dbReference type="RefSeq" id="WP_136901031.1">
    <property type="nucleotide sequence ID" value="NZ_SUME01000003.1"/>
</dbReference>
<dbReference type="EMBL" id="SUME01000003">
    <property type="protein sequence ID" value="TJZ61381.1"/>
    <property type="molecule type" value="Genomic_DNA"/>
</dbReference>
<dbReference type="Proteomes" id="UP000306808">
    <property type="component" value="Unassembled WGS sequence"/>
</dbReference>
<protein>
    <recommendedName>
        <fullName evidence="1">Putative beta-lactamase-inhibitor-like PepSY-like domain-containing protein</fullName>
    </recommendedName>
</protein>
<evidence type="ECO:0000259" key="1">
    <source>
        <dbReference type="Pfam" id="PF11396"/>
    </source>
</evidence>
<dbReference type="OrthoDB" id="710080at2"/>
<dbReference type="Gene3D" id="3.40.1420.30">
    <property type="match status" value="1"/>
</dbReference>
<accession>A0A4U0P263</accession>